<dbReference type="Pfam" id="PF00293">
    <property type="entry name" value="NUDIX"/>
    <property type="match status" value="1"/>
</dbReference>
<dbReference type="Gene3D" id="3.90.79.10">
    <property type="entry name" value="Nucleoside Triphosphate Pyrophosphohydrolase"/>
    <property type="match status" value="1"/>
</dbReference>
<dbReference type="KEGG" id="nmv:NITMOv2_2011"/>
<sequence>MAKRLSAGILLYRRRSDALEVFLVHPGGPFWAKKDDGAWSIPKGEYAEGDDPLAAAKREFQEETGFALDGTFTPLAPVKQPSGKIVSAWAVEGDVDPASLTSNTFELEWPPKSGRRREFPEVDRAGWFDLPAARRKLLPGQRPLLDQLEERILRRWADR</sequence>
<dbReference type="InterPro" id="IPR015797">
    <property type="entry name" value="NUDIX_hydrolase-like_dom_sf"/>
</dbReference>
<dbReference type="SUPFAM" id="SSF55811">
    <property type="entry name" value="Nudix"/>
    <property type="match status" value="1"/>
</dbReference>
<dbReference type="GO" id="GO:0006167">
    <property type="term" value="P:AMP biosynthetic process"/>
    <property type="evidence" value="ECO:0007669"/>
    <property type="project" value="TreeGrafter"/>
</dbReference>
<dbReference type="OrthoDB" id="954553at2"/>
<dbReference type="InterPro" id="IPR051325">
    <property type="entry name" value="Nudix_hydrolase_domain"/>
</dbReference>
<reference evidence="2 3" key="1">
    <citation type="journal article" date="2015" name="Proc. Natl. Acad. Sci. U.S.A.">
        <title>Expanded metabolic versatility of ubiquitous nitrite-oxidizing bacteria from the genus Nitrospira.</title>
        <authorList>
            <person name="Koch H."/>
            <person name="Lucker S."/>
            <person name="Albertsen M."/>
            <person name="Kitzinger K."/>
            <person name="Herbold C."/>
            <person name="Spieck E."/>
            <person name="Nielsen P.H."/>
            <person name="Wagner M."/>
            <person name="Daims H."/>
        </authorList>
    </citation>
    <scope>NUCLEOTIDE SEQUENCE [LARGE SCALE GENOMIC DNA]</scope>
    <source>
        <strain evidence="2 3">NSP M-1</strain>
    </source>
</reference>
<keyword evidence="3" id="KW-1185">Reference proteome</keyword>
<organism evidence="2 3">
    <name type="scientific">Nitrospira moscoviensis</name>
    <dbReference type="NCBI Taxonomy" id="42253"/>
    <lineage>
        <taxon>Bacteria</taxon>
        <taxon>Pseudomonadati</taxon>
        <taxon>Nitrospirota</taxon>
        <taxon>Nitrospiria</taxon>
        <taxon>Nitrospirales</taxon>
        <taxon>Nitrospiraceae</taxon>
        <taxon>Nitrospira</taxon>
    </lineage>
</organism>
<dbReference type="PATRIC" id="fig|42253.5.peg.1983"/>
<gene>
    <name evidence="2" type="ORF">NITMOv2_2011</name>
</gene>
<dbReference type="RefSeq" id="WP_053379596.1">
    <property type="nucleotide sequence ID" value="NZ_CP011801.1"/>
</dbReference>
<dbReference type="EMBL" id="CP011801">
    <property type="protein sequence ID" value="ALA58428.1"/>
    <property type="molecule type" value="Genomic_DNA"/>
</dbReference>
<dbReference type="PANTHER" id="PTHR21340:SF7">
    <property type="entry name" value="NUDIX HYDROLASE DOMAIN-CONTAINING PROTEIN"/>
    <property type="match status" value="1"/>
</dbReference>
<dbReference type="AlphaFoldDB" id="A0A0K2GBV8"/>
<protein>
    <submittedName>
        <fullName evidence="2">Phosphohydrolase</fullName>
    </submittedName>
</protein>
<evidence type="ECO:0000313" key="3">
    <source>
        <dbReference type="Proteomes" id="UP000069205"/>
    </source>
</evidence>
<proteinExistence type="predicted"/>
<evidence type="ECO:0000259" key="1">
    <source>
        <dbReference type="PROSITE" id="PS51462"/>
    </source>
</evidence>
<dbReference type="GO" id="GO:0006754">
    <property type="term" value="P:ATP biosynthetic process"/>
    <property type="evidence" value="ECO:0007669"/>
    <property type="project" value="TreeGrafter"/>
</dbReference>
<dbReference type="STRING" id="42253.NITMOv2_2011"/>
<name>A0A0K2GBV8_NITMO</name>
<accession>A0A0K2GBV8</accession>
<dbReference type="Proteomes" id="UP000069205">
    <property type="component" value="Chromosome"/>
</dbReference>
<dbReference type="CDD" id="cd04662">
    <property type="entry name" value="NUDIX_Hydrolase"/>
    <property type="match status" value="1"/>
</dbReference>
<feature type="domain" description="Nudix hydrolase" evidence="1">
    <location>
        <begin position="2"/>
        <end position="150"/>
    </location>
</feature>
<dbReference type="PROSITE" id="PS51462">
    <property type="entry name" value="NUDIX"/>
    <property type="match status" value="1"/>
</dbReference>
<dbReference type="PANTHER" id="PTHR21340">
    <property type="entry name" value="DIADENOSINE 5,5-P1,P4-TETRAPHOSPHATE PYROPHOSPHOHYDROLASE MUTT"/>
    <property type="match status" value="1"/>
</dbReference>
<keyword evidence="2" id="KW-0378">Hydrolase</keyword>
<dbReference type="InterPro" id="IPR000086">
    <property type="entry name" value="NUDIX_hydrolase_dom"/>
</dbReference>
<dbReference type="GO" id="GO:0004081">
    <property type="term" value="F:bis(5'-nucleosyl)-tetraphosphatase (asymmetrical) activity"/>
    <property type="evidence" value="ECO:0007669"/>
    <property type="project" value="TreeGrafter"/>
</dbReference>
<evidence type="ECO:0000313" key="2">
    <source>
        <dbReference type="EMBL" id="ALA58428.1"/>
    </source>
</evidence>